<dbReference type="EMBL" id="JAUTBF010000001">
    <property type="protein sequence ID" value="MDQ1121490.1"/>
    <property type="molecule type" value="Genomic_DNA"/>
</dbReference>
<feature type="region of interest" description="Disordered" evidence="1">
    <location>
        <begin position="13"/>
        <end position="37"/>
    </location>
</feature>
<proteinExistence type="predicted"/>
<evidence type="ECO:0000256" key="1">
    <source>
        <dbReference type="SAM" id="MobiDB-lite"/>
    </source>
</evidence>
<sequence>MSLNVVAVGGGTLCRDAGAGTGAPQRASPAEHDDLAG</sequence>
<reference evidence="2 3" key="1">
    <citation type="submission" date="2023-07" db="EMBL/GenBank/DDBJ databases">
        <title>Functional and genomic diversity of the sorghum phyllosphere microbiome.</title>
        <authorList>
            <person name="Shade A."/>
        </authorList>
    </citation>
    <scope>NUCLEOTIDE SEQUENCE [LARGE SCALE GENOMIC DNA]</scope>
    <source>
        <strain evidence="2 3">SORGH_AS_1207</strain>
    </source>
</reference>
<organism evidence="2 3">
    <name type="scientific">Microbacterium trichothecenolyticum</name>
    <name type="common">Aureobacterium trichothecenolyticum</name>
    <dbReference type="NCBI Taxonomy" id="69370"/>
    <lineage>
        <taxon>Bacteria</taxon>
        <taxon>Bacillati</taxon>
        <taxon>Actinomycetota</taxon>
        <taxon>Actinomycetes</taxon>
        <taxon>Micrococcales</taxon>
        <taxon>Microbacteriaceae</taxon>
        <taxon>Microbacterium</taxon>
    </lineage>
</organism>
<protein>
    <submittedName>
        <fullName evidence="2">Uncharacterized protein</fullName>
    </submittedName>
</protein>
<evidence type="ECO:0000313" key="2">
    <source>
        <dbReference type="EMBL" id="MDQ1121490.1"/>
    </source>
</evidence>
<evidence type="ECO:0000313" key="3">
    <source>
        <dbReference type="Proteomes" id="UP001226691"/>
    </source>
</evidence>
<dbReference type="Proteomes" id="UP001226691">
    <property type="component" value="Unassembled WGS sequence"/>
</dbReference>
<keyword evidence="3" id="KW-1185">Reference proteome</keyword>
<gene>
    <name evidence="2" type="ORF">QE412_000063</name>
</gene>
<accession>A0ABU0TPD7</accession>
<comment type="caution">
    <text evidence="2">The sequence shown here is derived from an EMBL/GenBank/DDBJ whole genome shotgun (WGS) entry which is preliminary data.</text>
</comment>
<name>A0ABU0TPD7_MICTR</name>